<feature type="domain" description="Thioredoxin" evidence="10">
    <location>
        <begin position="19"/>
        <end position="183"/>
    </location>
</feature>
<feature type="active site" description="Cysteine sulfenic acid (-SOH) intermediate" evidence="8">
    <location>
        <position position="65"/>
    </location>
</feature>
<protein>
    <recommendedName>
        <fullName evidence="3 9">Glutaredoxin-dependent peroxiredoxin</fullName>
        <ecNumber evidence="3 9">1.11.1.25</ecNumber>
    </recommendedName>
</protein>
<evidence type="ECO:0000256" key="8">
    <source>
        <dbReference type="PIRSR" id="PIRSR637944-1"/>
    </source>
</evidence>
<dbReference type="GeneID" id="17352307"/>
<keyword evidence="7 9" id="KW-0676">Redox-active center</keyword>
<dbReference type="InterPro" id="IPR036249">
    <property type="entry name" value="Thioredoxin-like_sf"/>
</dbReference>
<evidence type="ECO:0000313" key="12">
    <source>
        <dbReference type="Proteomes" id="UP000008141"/>
    </source>
</evidence>
<evidence type="ECO:0000313" key="11">
    <source>
        <dbReference type="EMBL" id="EFN52771.1"/>
    </source>
</evidence>
<dbReference type="Gene3D" id="3.40.30.10">
    <property type="entry name" value="Glutaredoxin"/>
    <property type="match status" value="1"/>
</dbReference>
<evidence type="ECO:0000256" key="6">
    <source>
        <dbReference type="ARBA" id="ARBA00023002"/>
    </source>
</evidence>
<name>E1ZMY2_CHLVA</name>
<comment type="function">
    <text evidence="9">Thiol-specific peroxidase that catalyzes the reduction of hydrogen peroxide and organic hydroperoxides to water and alcohols, respectively. Plays a role in cell protection against oxidative stress by detoxifying peroxides.</text>
</comment>
<dbReference type="PANTHER" id="PTHR10430:SF16">
    <property type="entry name" value="PEROXIREDOXIN-5, MITOCHONDRIAL"/>
    <property type="match status" value="1"/>
</dbReference>
<dbReference type="InterPro" id="IPR013766">
    <property type="entry name" value="Thioredoxin_domain"/>
</dbReference>
<proteinExistence type="inferred from homology"/>
<evidence type="ECO:0000256" key="3">
    <source>
        <dbReference type="ARBA" id="ARBA00013016"/>
    </source>
</evidence>
<organism evidence="12">
    <name type="scientific">Chlorella variabilis</name>
    <name type="common">Green alga</name>
    <dbReference type="NCBI Taxonomy" id="554065"/>
    <lineage>
        <taxon>Eukaryota</taxon>
        <taxon>Viridiplantae</taxon>
        <taxon>Chlorophyta</taxon>
        <taxon>core chlorophytes</taxon>
        <taxon>Trebouxiophyceae</taxon>
        <taxon>Chlorellales</taxon>
        <taxon>Chlorellaceae</taxon>
        <taxon>Chlorella clade</taxon>
        <taxon>Chlorella</taxon>
    </lineage>
</organism>
<dbReference type="AlphaFoldDB" id="E1ZMY2"/>
<accession>E1ZMY2</accession>
<comment type="similarity">
    <text evidence="2 9">Belongs to the peroxiredoxin family. Prx5 subfamily.</text>
</comment>
<dbReference type="EMBL" id="GL433854">
    <property type="protein sequence ID" value="EFN52771.1"/>
    <property type="molecule type" value="Genomic_DNA"/>
</dbReference>
<keyword evidence="4 9" id="KW-0575">Peroxidase</keyword>
<dbReference type="GO" id="GO:0008379">
    <property type="term" value="F:thioredoxin peroxidase activity"/>
    <property type="evidence" value="ECO:0007669"/>
    <property type="project" value="InterPro"/>
</dbReference>
<evidence type="ECO:0000256" key="7">
    <source>
        <dbReference type="ARBA" id="ARBA00023284"/>
    </source>
</evidence>
<dbReference type="EC" id="1.11.1.25" evidence="3 9"/>
<keyword evidence="12" id="KW-1185">Reference proteome</keyword>
<dbReference type="Proteomes" id="UP000008141">
    <property type="component" value="Unassembled WGS sequence"/>
</dbReference>
<keyword evidence="6 9" id="KW-0560">Oxidoreductase</keyword>
<keyword evidence="5 9" id="KW-0049">Antioxidant</keyword>
<evidence type="ECO:0000256" key="5">
    <source>
        <dbReference type="ARBA" id="ARBA00022862"/>
    </source>
</evidence>
<dbReference type="InterPro" id="IPR013740">
    <property type="entry name" value="Redoxin"/>
</dbReference>
<dbReference type="CDD" id="cd03013">
    <property type="entry name" value="PRX5_like"/>
    <property type="match status" value="1"/>
</dbReference>
<dbReference type="GO" id="GO:0005777">
    <property type="term" value="C:peroxisome"/>
    <property type="evidence" value="ECO:0007669"/>
    <property type="project" value="TreeGrafter"/>
</dbReference>
<evidence type="ECO:0000256" key="1">
    <source>
        <dbReference type="ARBA" id="ARBA00001711"/>
    </source>
</evidence>
<dbReference type="InParanoid" id="E1ZMY2"/>
<sequence>MWVAGGWAGAQPAAAWCIVQVGDSLPDIKLDQLEDGEIKQVSLKQLFSNKKGILFGVPGAFTPGCSKTHLPGYVADREKLREAGAEVVVCVSVNDPFVVGAWGEAHNAGGKIVMLADTRVRGLGASGMNDVVAWRSCLPTRSHGRCAAFSAVVEDGVIKSLNLEEGGGMTCSLSNQILSQLKQ</sequence>
<evidence type="ECO:0000256" key="9">
    <source>
        <dbReference type="RuleBase" id="RU366011"/>
    </source>
</evidence>
<evidence type="ECO:0000256" key="2">
    <source>
        <dbReference type="ARBA" id="ARBA00010505"/>
    </source>
</evidence>
<evidence type="ECO:0000256" key="4">
    <source>
        <dbReference type="ARBA" id="ARBA00022559"/>
    </source>
</evidence>
<dbReference type="GO" id="GO:0045454">
    <property type="term" value="P:cell redox homeostasis"/>
    <property type="evidence" value="ECO:0007669"/>
    <property type="project" value="TreeGrafter"/>
</dbReference>
<reference evidence="11 12" key="1">
    <citation type="journal article" date="2010" name="Plant Cell">
        <title>The Chlorella variabilis NC64A genome reveals adaptation to photosymbiosis, coevolution with viruses, and cryptic sex.</title>
        <authorList>
            <person name="Blanc G."/>
            <person name="Duncan G."/>
            <person name="Agarkova I."/>
            <person name="Borodovsky M."/>
            <person name="Gurnon J."/>
            <person name="Kuo A."/>
            <person name="Lindquist E."/>
            <person name="Lucas S."/>
            <person name="Pangilinan J."/>
            <person name="Polle J."/>
            <person name="Salamov A."/>
            <person name="Terry A."/>
            <person name="Yamada T."/>
            <person name="Dunigan D.D."/>
            <person name="Grigoriev I.V."/>
            <person name="Claverie J.M."/>
            <person name="Van Etten J.L."/>
        </authorList>
    </citation>
    <scope>NUCLEOTIDE SEQUENCE [LARGE SCALE GENOMIC DNA]</scope>
    <source>
        <strain evidence="11 12">NC64A</strain>
    </source>
</reference>
<comment type="catalytic activity">
    <reaction evidence="1">
        <text>[glutaredoxin]-dithiol + a hydroperoxide = [glutaredoxin]-disulfide + an alcohol + H2O</text>
        <dbReference type="Rhea" id="RHEA:62624"/>
        <dbReference type="Rhea" id="RHEA-COMP:10729"/>
        <dbReference type="Rhea" id="RHEA-COMP:10730"/>
        <dbReference type="ChEBI" id="CHEBI:15377"/>
        <dbReference type="ChEBI" id="CHEBI:29950"/>
        <dbReference type="ChEBI" id="CHEBI:30879"/>
        <dbReference type="ChEBI" id="CHEBI:35924"/>
        <dbReference type="ChEBI" id="CHEBI:50058"/>
        <dbReference type="EC" id="1.11.1.25"/>
    </reaction>
</comment>
<dbReference type="GO" id="GO:0005739">
    <property type="term" value="C:mitochondrion"/>
    <property type="evidence" value="ECO:0007669"/>
    <property type="project" value="TreeGrafter"/>
</dbReference>
<dbReference type="RefSeq" id="XP_005844873.1">
    <property type="nucleotide sequence ID" value="XM_005844811.1"/>
</dbReference>
<dbReference type="KEGG" id="cvr:CHLNCDRAFT_36706"/>
<dbReference type="GO" id="GO:0034599">
    <property type="term" value="P:cellular response to oxidative stress"/>
    <property type="evidence" value="ECO:0007669"/>
    <property type="project" value="InterPro"/>
</dbReference>
<gene>
    <name evidence="11" type="ORF">CHLNCDRAFT_36706</name>
</gene>
<dbReference type="OrthoDB" id="1882547at2759"/>
<dbReference type="STRING" id="554065.E1ZMY2"/>
<dbReference type="eggNOG" id="KOG0541">
    <property type="taxonomic scope" value="Eukaryota"/>
</dbReference>
<dbReference type="Pfam" id="PF08534">
    <property type="entry name" value="Redoxin"/>
    <property type="match status" value="1"/>
</dbReference>
<dbReference type="SUPFAM" id="SSF52833">
    <property type="entry name" value="Thioredoxin-like"/>
    <property type="match status" value="1"/>
</dbReference>
<evidence type="ECO:0000259" key="10">
    <source>
        <dbReference type="PROSITE" id="PS51352"/>
    </source>
</evidence>
<dbReference type="PANTHER" id="PTHR10430">
    <property type="entry name" value="PEROXIREDOXIN"/>
    <property type="match status" value="1"/>
</dbReference>
<dbReference type="FunFam" id="3.40.30.10:FF:000020">
    <property type="entry name" value="Peroxiredoxin"/>
    <property type="match status" value="1"/>
</dbReference>
<dbReference type="GO" id="GO:0042744">
    <property type="term" value="P:hydrogen peroxide catabolic process"/>
    <property type="evidence" value="ECO:0007669"/>
    <property type="project" value="TreeGrafter"/>
</dbReference>
<dbReference type="PROSITE" id="PS51352">
    <property type="entry name" value="THIOREDOXIN_2"/>
    <property type="match status" value="1"/>
</dbReference>
<dbReference type="InterPro" id="IPR037944">
    <property type="entry name" value="PRX5-like"/>
</dbReference>